<dbReference type="InterPro" id="IPR006311">
    <property type="entry name" value="TAT_signal"/>
</dbReference>
<feature type="domain" description="Heavy metal binding" evidence="4">
    <location>
        <begin position="49"/>
        <end position="76"/>
    </location>
</feature>
<dbReference type="NCBIfam" id="TIGR01730">
    <property type="entry name" value="RND_mfp"/>
    <property type="match status" value="1"/>
</dbReference>
<dbReference type="InterPro" id="IPR058792">
    <property type="entry name" value="Beta-barrel_RND_2"/>
</dbReference>
<feature type="domain" description="CusB-like barrel-sandwich hybrid" evidence="6">
    <location>
        <begin position="126"/>
        <end position="246"/>
    </location>
</feature>
<feature type="domain" description="CzcB-like C-terminal circularly permuted SH3-like" evidence="8">
    <location>
        <begin position="334"/>
        <end position="393"/>
    </location>
</feature>
<feature type="transmembrane region" description="Helical" evidence="3">
    <location>
        <begin position="7"/>
        <end position="27"/>
    </location>
</feature>
<dbReference type="InterPro" id="IPR051909">
    <property type="entry name" value="MFP_Cation_Efflux"/>
</dbReference>
<dbReference type="Gene3D" id="2.40.30.170">
    <property type="match status" value="1"/>
</dbReference>
<evidence type="ECO:0000256" key="3">
    <source>
        <dbReference type="SAM" id="Phobius"/>
    </source>
</evidence>
<dbReference type="InterPro" id="IPR058790">
    <property type="entry name" value="BSH_CusB"/>
</dbReference>
<evidence type="ECO:0000256" key="1">
    <source>
        <dbReference type="ARBA" id="ARBA00009477"/>
    </source>
</evidence>
<evidence type="ECO:0000259" key="7">
    <source>
        <dbReference type="Pfam" id="PF25954"/>
    </source>
</evidence>
<accession>A0ABP7TRX7</accession>
<keyword evidence="10" id="KW-1185">Reference proteome</keyword>
<dbReference type="Pfam" id="PF25975">
    <property type="entry name" value="CzcB_C"/>
    <property type="match status" value="1"/>
</dbReference>
<proteinExistence type="inferred from homology"/>
<dbReference type="Pfam" id="PF25919">
    <property type="entry name" value="BSH_CusB"/>
    <property type="match status" value="1"/>
</dbReference>
<evidence type="ECO:0000259" key="5">
    <source>
        <dbReference type="Pfam" id="PF25869"/>
    </source>
</evidence>
<organism evidence="9 10">
    <name type="scientific">Actimicrobium antarcticum</name>
    <dbReference type="NCBI Taxonomy" id="1051899"/>
    <lineage>
        <taxon>Bacteria</taxon>
        <taxon>Pseudomonadati</taxon>
        <taxon>Pseudomonadota</taxon>
        <taxon>Betaproteobacteria</taxon>
        <taxon>Burkholderiales</taxon>
        <taxon>Oxalobacteraceae</taxon>
        <taxon>Actimicrobium</taxon>
    </lineage>
</organism>
<dbReference type="InterPro" id="IPR045800">
    <property type="entry name" value="HMBD"/>
</dbReference>
<dbReference type="Pfam" id="PF19335">
    <property type="entry name" value="HMBD"/>
    <property type="match status" value="1"/>
</dbReference>
<dbReference type="PANTHER" id="PTHR30097:SF15">
    <property type="entry name" value="CATION EFFLUX SYSTEM PROTEIN CUSB"/>
    <property type="match status" value="1"/>
</dbReference>
<dbReference type="InterPro" id="IPR058791">
    <property type="entry name" value="3HB_CusB"/>
</dbReference>
<dbReference type="Gene3D" id="2.40.50.100">
    <property type="match status" value="1"/>
</dbReference>
<dbReference type="Pfam" id="PF25869">
    <property type="entry name" value="3HB_CusB"/>
    <property type="match status" value="1"/>
</dbReference>
<keyword evidence="3" id="KW-0472">Membrane</keyword>
<feature type="domain" description="CusB-like beta-barrel" evidence="7">
    <location>
        <begin position="250"/>
        <end position="327"/>
    </location>
</feature>
<dbReference type="SUPFAM" id="SSF111369">
    <property type="entry name" value="HlyD-like secretion proteins"/>
    <property type="match status" value="1"/>
</dbReference>
<evidence type="ECO:0000259" key="4">
    <source>
        <dbReference type="Pfam" id="PF19335"/>
    </source>
</evidence>
<sequence length="409" mass="43017">MTTRRNLLIMAMIAVAVAAGTSLYLLGKHQSMAPPAPVAATTAEKKVLYWHDPMVPGQRFDKPGPSPFMDMALVPVYADAGSDDGQIVISPRMQQNLGVRTAEVTSGTLPSGFSAVGNVAYNERDVVLVQARAAGFVERLYVRAVLDPVRQGQALAELYVPDWVAAQEEFLTVRRMTGANTDVLVDGARQRMRLAGMNAAQIRQVESTGKVQARVTIQAPRSGVLTELSVREGSTVMAGAPLMRLNGTGTVWINAEIAESQAAQVRPGMTVEARTAALPAVVFKGTVSALLPQVTQATRTLIARIELANPSGQLAPGMFVTLQFAATTTAPVLLVASEAVIRTGTRTVVMVAQGDGKFAPVDIEAGTESNGQTVVLKGLAAGQKVVTSGQFLIDSDASLKGVGARMAAP</sequence>
<keyword evidence="3" id="KW-1133">Transmembrane helix</keyword>
<dbReference type="Gene3D" id="6.10.140.730">
    <property type="match status" value="1"/>
</dbReference>
<dbReference type="InterPro" id="IPR058649">
    <property type="entry name" value="CzcB_C"/>
</dbReference>
<name>A0ABP7TRX7_9BURK</name>
<dbReference type="PANTHER" id="PTHR30097">
    <property type="entry name" value="CATION EFFLUX SYSTEM PROTEIN CUSB"/>
    <property type="match status" value="1"/>
</dbReference>
<dbReference type="Gene3D" id="2.40.420.20">
    <property type="match status" value="1"/>
</dbReference>
<keyword evidence="2" id="KW-0813">Transport</keyword>
<feature type="domain" description="CusB-like three alpha-helical bundle" evidence="5">
    <location>
        <begin position="162"/>
        <end position="213"/>
    </location>
</feature>
<evidence type="ECO:0000313" key="9">
    <source>
        <dbReference type="EMBL" id="GAA4030353.1"/>
    </source>
</evidence>
<evidence type="ECO:0000259" key="8">
    <source>
        <dbReference type="Pfam" id="PF25975"/>
    </source>
</evidence>
<dbReference type="InterPro" id="IPR006143">
    <property type="entry name" value="RND_pump_MFP"/>
</dbReference>
<evidence type="ECO:0000313" key="10">
    <source>
        <dbReference type="Proteomes" id="UP001501353"/>
    </source>
</evidence>
<keyword evidence="3" id="KW-0812">Transmembrane</keyword>
<gene>
    <name evidence="9" type="ORF">GCM10022212_30800</name>
</gene>
<comment type="similarity">
    <text evidence="1">Belongs to the membrane fusion protein (MFP) (TC 8.A.1) family.</text>
</comment>
<evidence type="ECO:0000256" key="2">
    <source>
        <dbReference type="ARBA" id="ARBA00022448"/>
    </source>
</evidence>
<dbReference type="EMBL" id="BAAAZE010000013">
    <property type="protein sequence ID" value="GAA4030353.1"/>
    <property type="molecule type" value="Genomic_DNA"/>
</dbReference>
<dbReference type="Proteomes" id="UP001501353">
    <property type="component" value="Unassembled WGS sequence"/>
</dbReference>
<comment type="caution">
    <text evidence="9">The sequence shown here is derived from an EMBL/GenBank/DDBJ whole genome shotgun (WGS) entry which is preliminary data.</text>
</comment>
<reference evidence="10" key="1">
    <citation type="journal article" date="2019" name="Int. J. Syst. Evol. Microbiol.">
        <title>The Global Catalogue of Microorganisms (GCM) 10K type strain sequencing project: providing services to taxonomists for standard genome sequencing and annotation.</title>
        <authorList>
            <consortium name="The Broad Institute Genomics Platform"/>
            <consortium name="The Broad Institute Genome Sequencing Center for Infectious Disease"/>
            <person name="Wu L."/>
            <person name="Ma J."/>
        </authorList>
    </citation>
    <scope>NUCLEOTIDE SEQUENCE [LARGE SCALE GENOMIC DNA]</scope>
    <source>
        <strain evidence="10">JCM 16673</strain>
    </source>
</reference>
<dbReference type="Pfam" id="PF25954">
    <property type="entry name" value="Beta-barrel_RND_2"/>
    <property type="match status" value="1"/>
</dbReference>
<protein>
    <submittedName>
        <fullName evidence="9">Efflux RND transporter periplasmic adaptor subunit</fullName>
    </submittedName>
</protein>
<dbReference type="PROSITE" id="PS51318">
    <property type="entry name" value="TAT"/>
    <property type="match status" value="1"/>
</dbReference>
<evidence type="ECO:0000259" key="6">
    <source>
        <dbReference type="Pfam" id="PF25919"/>
    </source>
</evidence>
<dbReference type="RefSeq" id="WP_344764580.1">
    <property type="nucleotide sequence ID" value="NZ_BAAAZE010000013.1"/>
</dbReference>